<keyword evidence="2 3" id="KW-0520">NAD</keyword>
<organism evidence="6">
    <name type="scientific">uncultured Rubrobacteraceae bacterium</name>
    <dbReference type="NCBI Taxonomy" id="349277"/>
    <lineage>
        <taxon>Bacteria</taxon>
        <taxon>Bacillati</taxon>
        <taxon>Actinomycetota</taxon>
        <taxon>Rubrobacteria</taxon>
        <taxon>Rubrobacterales</taxon>
        <taxon>Rubrobacteraceae</taxon>
        <taxon>environmental samples</taxon>
    </lineage>
</organism>
<comment type="catalytic activity">
    <reaction evidence="3">
        <text>N(6)-acetyl-L-lysyl-[protein] + NAD(+) + H2O = 2''-O-acetyl-ADP-D-ribose + nicotinamide + L-lysyl-[protein]</text>
        <dbReference type="Rhea" id="RHEA:43636"/>
        <dbReference type="Rhea" id="RHEA-COMP:9752"/>
        <dbReference type="Rhea" id="RHEA-COMP:10731"/>
        <dbReference type="ChEBI" id="CHEBI:15377"/>
        <dbReference type="ChEBI" id="CHEBI:17154"/>
        <dbReference type="ChEBI" id="CHEBI:29969"/>
        <dbReference type="ChEBI" id="CHEBI:57540"/>
        <dbReference type="ChEBI" id="CHEBI:61930"/>
        <dbReference type="ChEBI" id="CHEBI:83767"/>
        <dbReference type="EC" id="2.3.1.286"/>
    </reaction>
</comment>
<keyword evidence="1" id="KW-0808">Transferase</keyword>
<dbReference type="GO" id="GO:0036054">
    <property type="term" value="F:protein-malonyllysine demalonylase activity"/>
    <property type="evidence" value="ECO:0007669"/>
    <property type="project" value="InterPro"/>
</dbReference>
<comment type="subcellular location">
    <subcellularLocation>
        <location evidence="3">Cytoplasm</location>
    </subcellularLocation>
</comment>
<sequence length="261" mass="28226">MAYCGGSISLPESLVDKLRGARSIAVLTGSGVSAESGVPTFREAQTGLWERYDPHELATPEAYQRDPKLVWEWYSWRRELVERAAPNPGHAALAELERNLIGGFVLITQNVDGLHRRAGSQHVLELHGNIMRSLCPIEEVIVEPSKDDDSIPPSCPGCGAFLRPDVVWFGEALPAGPLEEAFRAARGCDLFISAGTSGLVHPAASLPFEALRSGAVLVEINPNDTPLTRHADYALRGRAGEALPKLVAATFGEDRKESLGR</sequence>
<dbReference type="GO" id="GO:0005737">
    <property type="term" value="C:cytoplasm"/>
    <property type="evidence" value="ECO:0007669"/>
    <property type="project" value="UniProtKB-SubCell"/>
</dbReference>
<dbReference type="InterPro" id="IPR026591">
    <property type="entry name" value="Sirtuin_cat_small_dom_sf"/>
</dbReference>
<dbReference type="PROSITE" id="PS50305">
    <property type="entry name" value="SIRTUIN"/>
    <property type="match status" value="1"/>
</dbReference>
<dbReference type="NCBIfam" id="NF001753">
    <property type="entry name" value="PRK00481.1-3"/>
    <property type="match status" value="1"/>
</dbReference>
<feature type="binding site" evidence="3">
    <location>
        <begin position="221"/>
        <end position="223"/>
    </location>
    <ligand>
        <name>NAD(+)</name>
        <dbReference type="ChEBI" id="CHEBI:57540"/>
    </ligand>
</feature>
<feature type="binding site" evidence="3">
    <location>
        <position position="155"/>
    </location>
    <ligand>
        <name>Zn(2+)</name>
        <dbReference type="ChEBI" id="CHEBI:29105"/>
    </ligand>
</feature>
<feature type="binding site" evidence="3">
    <location>
        <begin position="195"/>
        <end position="197"/>
    </location>
    <ligand>
        <name>NAD(+)</name>
        <dbReference type="ChEBI" id="CHEBI:57540"/>
    </ligand>
</feature>
<dbReference type="CDD" id="cd01412">
    <property type="entry name" value="SIRT5_Af1_CobB"/>
    <property type="match status" value="1"/>
</dbReference>
<dbReference type="Gene3D" id="3.40.50.1220">
    <property type="entry name" value="TPP-binding domain"/>
    <property type="match status" value="1"/>
</dbReference>
<dbReference type="EMBL" id="CADCVD010000125">
    <property type="protein sequence ID" value="CAA9452606.1"/>
    <property type="molecule type" value="Genomic_DNA"/>
</dbReference>
<protein>
    <recommendedName>
        <fullName evidence="3">NAD-dependent protein deacylase</fullName>
        <ecNumber evidence="3">2.3.1.286</ecNumber>
    </recommendedName>
    <alternativeName>
        <fullName evidence="3">Regulatory protein SIR2 homolog</fullName>
    </alternativeName>
</protein>
<dbReference type="InterPro" id="IPR003000">
    <property type="entry name" value="Sirtuin"/>
</dbReference>
<dbReference type="GO" id="GO:0008270">
    <property type="term" value="F:zinc ion binding"/>
    <property type="evidence" value="ECO:0007669"/>
    <property type="project" value="UniProtKB-UniRule"/>
</dbReference>
<feature type="binding site" evidence="3">
    <location>
        <position position="74"/>
    </location>
    <ligand>
        <name>substrate</name>
    </ligand>
</feature>
<feature type="active site" description="Proton acceptor" evidence="3">
    <location>
        <position position="127"/>
    </location>
</feature>
<dbReference type="GO" id="GO:0036055">
    <property type="term" value="F:protein-succinyllysine desuccinylase activity"/>
    <property type="evidence" value="ECO:0007669"/>
    <property type="project" value="UniProtKB-UniRule"/>
</dbReference>
<dbReference type="GO" id="GO:0070403">
    <property type="term" value="F:NAD+ binding"/>
    <property type="evidence" value="ECO:0007669"/>
    <property type="project" value="UniProtKB-UniRule"/>
</dbReference>
<comment type="domain">
    <text evidence="3">2 residues (Tyr-74 and Arg-77) present in a large hydrophobic pocket are probably involved in substrate specificity. They are important for desuccinylation activity, but dispensable for deacetylation activity.</text>
</comment>
<keyword evidence="3" id="KW-0479">Metal-binding</keyword>
<dbReference type="Gene3D" id="3.30.1600.10">
    <property type="entry name" value="SIR2/SIRT2 'Small Domain"/>
    <property type="match status" value="1"/>
</dbReference>
<comment type="caution">
    <text evidence="3 4">Lacks conserved residue(s) required for the propagation of feature annotation.</text>
</comment>
<dbReference type="InterPro" id="IPR029035">
    <property type="entry name" value="DHS-like_NAD/FAD-binding_dom"/>
</dbReference>
<feature type="binding site" evidence="3">
    <location>
        <position position="77"/>
    </location>
    <ligand>
        <name>substrate</name>
    </ligand>
</feature>
<dbReference type="PANTHER" id="PTHR11085">
    <property type="entry name" value="NAD-DEPENDENT PROTEIN DEACYLASE SIRTUIN-5, MITOCHONDRIAL-RELATED"/>
    <property type="match status" value="1"/>
</dbReference>
<comment type="function">
    <text evidence="3">NAD-dependent lysine deacetylase and desuccinylase that specifically removes acetyl and succinyl groups on target proteins. Modulates the activities of several proteins which are inactive in their acylated form.</text>
</comment>
<evidence type="ECO:0000256" key="4">
    <source>
        <dbReference type="PROSITE-ProRule" id="PRU00236"/>
    </source>
</evidence>
<evidence type="ECO:0000259" key="5">
    <source>
        <dbReference type="PROSITE" id="PS50305"/>
    </source>
</evidence>
<evidence type="ECO:0000256" key="2">
    <source>
        <dbReference type="ARBA" id="ARBA00023027"/>
    </source>
</evidence>
<feature type="binding site" evidence="3">
    <location>
        <begin position="109"/>
        <end position="112"/>
    </location>
    <ligand>
        <name>NAD(+)</name>
        <dbReference type="ChEBI" id="CHEBI:57540"/>
    </ligand>
</feature>
<dbReference type="EC" id="2.3.1.286" evidence="3"/>
<dbReference type="PANTHER" id="PTHR11085:SF10">
    <property type="entry name" value="NAD-DEPENDENT PROTEIN DEACYLASE SIRTUIN-5, MITOCHONDRIAL-RELATED"/>
    <property type="match status" value="1"/>
</dbReference>
<comment type="cofactor">
    <cofactor evidence="3">
        <name>Zn(2+)</name>
        <dbReference type="ChEBI" id="CHEBI:29105"/>
    </cofactor>
    <text evidence="3">Binds 1 zinc ion per subunit.</text>
</comment>
<dbReference type="GO" id="GO:0017136">
    <property type="term" value="F:histone deacetylase activity, NAD-dependent"/>
    <property type="evidence" value="ECO:0007669"/>
    <property type="project" value="TreeGrafter"/>
</dbReference>
<reference evidence="6" key="1">
    <citation type="submission" date="2020-02" db="EMBL/GenBank/DDBJ databases">
        <authorList>
            <person name="Meier V. D."/>
        </authorList>
    </citation>
    <scope>NUCLEOTIDE SEQUENCE</scope>
    <source>
        <strain evidence="6">AVDCRST_MAG37</strain>
    </source>
</reference>
<dbReference type="HAMAP" id="MF_01121">
    <property type="entry name" value="Sirtuin_ClassIII"/>
    <property type="match status" value="1"/>
</dbReference>
<name>A0A6J4QRB5_9ACTN</name>
<proteinExistence type="inferred from homology"/>
<keyword evidence="3" id="KW-0862">Zinc</keyword>
<feature type="binding site" evidence="3">
    <location>
        <position position="239"/>
    </location>
    <ligand>
        <name>NAD(+)</name>
        <dbReference type="ChEBI" id="CHEBI:57540"/>
    </ligand>
</feature>
<evidence type="ECO:0000256" key="1">
    <source>
        <dbReference type="ARBA" id="ARBA00022679"/>
    </source>
</evidence>
<dbReference type="InterPro" id="IPR027546">
    <property type="entry name" value="Sirtuin_class_III"/>
</dbReference>
<dbReference type="SUPFAM" id="SSF52467">
    <property type="entry name" value="DHS-like NAD/FAD-binding domain"/>
    <property type="match status" value="1"/>
</dbReference>
<comment type="similarity">
    <text evidence="3">Belongs to the sirtuin family. Class III subfamily.</text>
</comment>
<gene>
    <name evidence="3" type="primary">cobB</name>
    <name evidence="6" type="ORF">AVDCRST_MAG37-2526</name>
</gene>
<feature type="binding site" evidence="3">
    <location>
        <position position="135"/>
    </location>
    <ligand>
        <name>Zn(2+)</name>
        <dbReference type="ChEBI" id="CHEBI:29105"/>
    </ligand>
</feature>
<dbReference type="InterPro" id="IPR026590">
    <property type="entry name" value="Ssirtuin_cat_dom"/>
</dbReference>
<feature type="domain" description="Deacetylase sirtuin-type" evidence="5">
    <location>
        <begin position="1"/>
        <end position="254"/>
    </location>
</feature>
<dbReference type="AlphaFoldDB" id="A0A6J4QRB5"/>
<evidence type="ECO:0000313" key="6">
    <source>
        <dbReference type="EMBL" id="CAA9452606.1"/>
    </source>
</evidence>
<dbReference type="Pfam" id="PF02146">
    <property type="entry name" value="SIR2"/>
    <property type="match status" value="1"/>
</dbReference>
<comment type="catalytic activity">
    <reaction evidence="3">
        <text>N(6)-succinyl-L-lysyl-[protein] + NAD(+) + H2O = 2''-O-succinyl-ADP-D-ribose + nicotinamide + L-lysyl-[protein]</text>
        <dbReference type="Rhea" id="RHEA:47668"/>
        <dbReference type="Rhea" id="RHEA-COMP:9752"/>
        <dbReference type="Rhea" id="RHEA-COMP:11877"/>
        <dbReference type="ChEBI" id="CHEBI:15377"/>
        <dbReference type="ChEBI" id="CHEBI:17154"/>
        <dbReference type="ChEBI" id="CHEBI:29969"/>
        <dbReference type="ChEBI" id="CHEBI:57540"/>
        <dbReference type="ChEBI" id="CHEBI:87830"/>
        <dbReference type="ChEBI" id="CHEBI:87832"/>
    </reaction>
</comment>
<dbReference type="InterPro" id="IPR050134">
    <property type="entry name" value="NAD-dep_sirtuin_deacylases"/>
</dbReference>
<evidence type="ECO:0000256" key="3">
    <source>
        <dbReference type="HAMAP-Rule" id="MF_01121"/>
    </source>
</evidence>
<keyword evidence="3" id="KW-0963">Cytoplasm</keyword>
<accession>A0A6J4QRB5</accession>